<keyword evidence="2" id="KW-1185">Reference proteome</keyword>
<gene>
    <name evidence="1" type="ORF">C8F04DRAFT_1177260</name>
</gene>
<comment type="caution">
    <text evidence="1">The sequence shown here is derived from an EMBL/GenBank/DDBJ whole genome shotgun (WGS) entry which is preliminary data.</text>
</comment>
<accession>A0AAD6X720</accession>
<protein>
    <submittedName>
        <fullName evidence="1">Uncharacterized protein</fullName>
    </submittedName>
</protein>
<evidence type="ECO:0000313" key="1">
    <source>
        <dbReference type="EMBL" id="KAJ7041423.1"/>
    </source>
</evidence>
<dbReference type="EMBL" id="JARJCM010000017">
    <property type="protein sequence ID" value="KAJ7041423.1"/>
    <property type="molecule type" value="Genomic_DNA"/>
</dbReference>
<proteinExistence type="predicted"/>
<name>A0AAD6X720_9AGAR</name>
<reference evidence="1" key="1">
    <citation type="submission" date="2023-03" db="EMBL/GenBank/DDBJ databases">
        <title>Massive genome expansion in bonnet fungi (Mycena s.s.) driven by repeated elements and novel gene families across ecological guilds.</title>
        <authorList>
            <consortium name="Lawrence Berkeley National Laboratory"/>
            <person name="Harder C.B."/>
            <person name="Miyauchi S."/>
            <person name="Viragh M."/>
            <person name="Kuo A."/>
            <person name="Thoen E."/>
            <person name="Andreopoulos B."/>
            <person name="Lu D."/>
            <person name="Skrede I."/>
            <person name="Drula E."/>
            <person name="Henrissat B."/>
            <person name="Morin E."/>
            <person name="Kohler A."/>
            <person name="Barry K."/>
            <person name="LaButti K."/>
            <person name="Morin E."/>
            <person name="Salamov A."/>
            <person name="Lipzen A."/>
            <person name="Mereny Z."/>
            <person name="Hegedus B."/>
            <person name="Baldrian P."/>
            <person name="Stursova M."/>
            <person name="Weitz H."/>
            <person name="Taylor A."/>
            <person name="Grigoriev I.V."/>
            <person name="Nagy L.G."/>
            <person name="Martin F."/>
            <person name="Kauserud H."/>
        </authorList>
    </citation>
    <scope>NUCLEOTIDE SEQUENCE</scope>
    <source>
        <strain evidence="1">CBHHK200</strain>
    </source>
</reference>
<evidence type="ECO:0000313" key="2">
    <source>
        <dbReference type="Proteomes" id="UP001218188"/>
    </source>
</evidence>
<organism evidence="1 2">
    <name type="scientific">Mycena alexandri</name>
    <dbReference type="NCBI Taxonomy" id="1745969"/>
    <lineage>
        <taxon>Eukaryota</taxon>
        <taxon>Fungi</taxon>
        <taxon>Dikarya</taxon>
        <taxon>Basidiomycota</taxon>
        <taxon>Agaricomycotina</taxon>
        <taxon>Agaricomycetes</taxon>
        <taxon>Agaricomycetidae</taxon>
        <taxon>Agaricales</taxon>
        <taxon>Marasmiineae</taxon>
        <taxon>Mycenaceae</taxon>
        <taxon>Mycena</taxon>
    </lineage>
</organism>
<sequence>MVTVPQAGTAVYSMVLDRYGTVPQKAGRQSQINGAAAARSIIPSDSQIKVLSSVHLPPRLWLPNEFQPWLKRLDRVHATSGGSAVAKLFMKAGKTFPSNLDKIYRKKNSIRAKKAEKAVRGRIRPPVPVPCVALATGLTGRDGTPLMGPVRAVKTATAAIPTYTYLH</sequence>
<dbReference type="Proteomes" id="UP001218188">
    <property type="component" value="Unassembled WGS sequence"/>
</dbReference>
<dbReference type="AlphaFoldDB" id="A0AAD6X720"/>